<dbReference type="PANTHER" id="PTHR34836:SF1">
    <property type="entry name" value="OS09G0428600 PROTEIN"/>
    <property type="match status" value="1"/>
</dbReference>
<dbReference type="AlphaFoldDB" id="A0AAW0LXT6"/>
<reference evidence="1 2" key="1">
    <citation type="journal article" date="2018" name="Sci. Data">
        <title>The draft genome sequence of cork oak.</title>
        <authorList>
            <person name="Ramos A.M."/>
            <person name="Usie A."/>
            <person name="Barbosa P."/>
            <person name="Barros P.M."/>
            <person name="Capote T."/>
            <person name="Chaves I."/>
            <person name="Simoes F."/>
            <person name="Abreu I."/>
            <person name="Carrasquinho I."/>
            <person name="Faro C."/>
            <person name="Guimaraes J.B."/>
            <person name="Mendonca D."/>
            <person name="Nobrega F."/>
            <person name="Rodrigues L."/>
            <person name="Saibo N.J.M."/>
            <person name="Varela M.C."/>
            <person name="Egas C."/>
            <person name="Matos J."/>
            <person name="Miguel C.M."/>
            <person name="Oliveira M.M."/>
            <person name="Ricardo C.P."/>
            <person name="Goncalves S."/>
        </authorList>
    </citation>
    <scope>NUCLEOTIDE SEQUENCE [LARGE SCALE GENOMIC DNA]</scope>
    <source>
        <strain evidence="2">cv. HL8</strain>
    </source>
</reference>
<evidence type="ECO:0000313" key="1">
    <source>
        <dbReference type="EMBL" id="KAK7856180.1"/>
    </source>
</evidence>
<comment type="caution">
    <text evidence="1">The sequence shown here is derived from an EMBL/GenBank/DDBJ whole genome shotgun (WGS) entry which is preliminary data.</text>
</comment>
<dbReference type="PANTHER" id="PTHR34836">
    <property type="entry name" value="OS06G0188250 PROTEIN"/>
    <property type="match status" value="1"/>
</dbReference>
<gene>
    <name evidence="1" type="primary">RABC2A_0</name>
    <name evidence="1" type="ORF">CFP56_025035</name>
</gene>
<evidence type="ECO:0000313" key="2">
    <source>
        <dbReference type="Proteomes" id="UP000237347"/>
    </source>
</evidence>
<name>A0AAW0LXT6_QUESU</name>
<dbReference type="InterPro" id="IPR015683">
    <property type="entry name" value="Ionotropic_Glu_rcpt"/>
</dbReference>
<accession>A0AAW0LXT6</accession>
<dbReference type="EMBL" id="PKMF04000039">
    <property type="protein sequence ID" value="KAK7856180.1"/>
    <property type="molecule type" value="Genomic_DNA"/>
</dbReference>
<organism evidence="1 2">
    <name type="scientific">Quercus suber</name>
    <name type="common">Cork oak</name>
    <dbReference type="NCBI Taxonomy" id="58331"/>
    <lineage>
        <taxon>Eukaryota</taxon>
        <taxon>Viridiplantae</taxon>
        <taxon>Streptophyta</taxon>
        <taxon>Embryophyta</taxon>
        <taxon>Tracheophyta</taxon>
        <taxon>Spermatophyta</taxon>
        <taxon>Magnoliopsida</taxon>
        <taxon>eudicotyledons</taxon>
        <taxon>Gunneridae</taxon>
        <taxon>Pentapetalae</taxon>
        <taxon>rosids</taxon>
        <taxon>fabids</taxon>
        <taxon>Fagales</taxon>
        <taxon>Fagaceae</taxon>
        <taxon>Quercus</taxon>
    </lineage>
</organism>
<keyword evidence="2" id="KW-1185">Reference proteome</keyword>
<dbReference type="Proteomes" id="UP000237347">
    <property type="component" value="Unassembled WGS sequence"/>
</dbReference>
<proteinExistence type="predicted"/>
<sequence>MSMARSNFYAVNHNYRPRLTLFGKDSGDDVITAASTESYMSMARSNFYAVNHNYRPRLTLFGKDSGDDVITAASTGVDFEIKLLTIGGRRLKLTIWDKGNGWNYFEL</sequence>
<protein>
    <submittedName>
        <fullName evidence="1">Ras-related protein rabc2a</fullName>
    </submittedName>
</protein>